<comment type="caution">
    <text evidence="2">The sequence shown here is derived from an EMBL/GenBank/DDBJ whole genome shotgun (WGS) entry which is preliminary data.</text>
</comment>
<evidence type="ECO:0000313" key="2">
    <source>
        <dbReference type="EMBL" id="MBL6761358.1"/>
    </source>
</evidence>
<feature type="transmembrane region" description="Helical" evidence="1">
    <location>
        <begin position="45"/>
        <end position="66"/>
    </location>
</feature>
<evidence type="ECO:0008006" key="4">
    <source>
        <dbReference type="Google" id="ProtNLM"/>
    </source>
</evidence>
<dbReference type="Proteomes" id="UP000785783">
    <property type="component" value="Unassembled WGS sequence"/>
</dbReference>
<proteinExistence type="predicted"/>
<name>A0A937HJ47_9PROT</name>
<gene>
    <name evidence="2" type="ORF">ISQ19_01515</name>
</gene>
<feature type="transmembrane region" description="Helical" evidence="1">
    <location>
        <begin position="73"/>
        <end position="94"/>
    </location>
</feature>
<keyword evidence="1" id="KW-1133">Transmembrane helix</keyword>
<keyword evidence="1" id="KW-0472">Membrane</keyword>
<feature type="transmembrane region" description="Helical" evidence="1">
    <location>
        <begin position="7"/>
        <end position="25"/>
    </location>
</feature>
<organism evidence="2 3">
    <name type="scientific">PS1 clade bacterium</name>
    <dbReference type="NCBI Taxonomy" id="2175152"/>
    <lineage>
        <taxon>Bacteria</taxon>
        <taxon>Pseudomonadati</taxon>
        <taxon>Pseudomonadota</taxon>
        <taxon>Alphaproteobacteria</taxon>
        <taxon>PS1 clade</taxon>
    </lineage>
</organism>
<keyword evidence="1" id="KW-0812">Transmembrane</keyword>
<feature type="transmembrane region" description="Helical" evidence="1">
    <location>
        <begin position="100"/>
        <end position="118"/>
    </location>
</feature>
<sequence>MDKVIRILAIIGALPLAFVGLRWIVDPSGAAEGLQMIYMEGAARNSQIGDLTAFFIGMSGFALYGILKQKADFIYAATILLGGTAVWRVLAGVVHDAPTVWSFVAIEVVTSAIWVAHARTLKS</sequence>
<reference evidence="2" key="1">
    <citation type="submission" date="2020-10" db="EMBL/GenBank/DDBJ databases">
        <title>Microbiome of the Black Sea water column analyzed by genome centric metagenomics.</title>
        <authorList>
            <person name="Cabello-Yeves P.J."/>
            <person name="Callieri C."/>
            <person name="Picazo A."/>
            <person name="Mehrshad M."/>
            <person name="Haro-Moreno J.M."/>
            <person name="Roda-Garcia J."/>
            <person name="Dzembekova N."/>
            <person name="Slabakova V."/>
            <person name="Slabakova N."/>
            <person name="Moncheva S."/>
            <person name="Rodriguez-Valera F."/>
        </authorList>
    </citation>
    <scope>NUCLEOTIDE SEQUENCE</scope>
    <source>
        <strain evidence="2">BS307-5m-G5</strain>
    </source>
</reference>
<protein>
    <recommendedName>
        <fullName evidence="4">DUF4345 domain-containing protein</fullName>
    </recommendedName>
</protein>
<dbReference type="AlphaFoldDB" id="A0A937HJ47"/>
<evidence type="ECO:0000256" key="1">
    <source>
        <dbReference type="SAM" id="Phobius"/>
    </source>
</evidence>
<dbReference type="EMBL" id="JADHOK010000009">
    <property type="protein sequence ID" value="MBL6761358.1"/>
    <property type="molecule type" value="Genomic_DNA"/>
</dbReference>
<accession>A0A937HJ47</accession>
<evidence type="ECO:0000313" key="3">
    <source>
        <dbReference type="Proteomes" id="UP000785783"/>
    </source>
</evidence>